<gene>
    <name evidence="2" type="ORF">AVEN_201418_1</name>
</gene>
<dbReference type="Proteomes" id="UP000499080">
    <property type="component" value="Unassembled WGS sequence"/>
</dbReference>
<proteinExistence type="predicted"/>
<organism evidence="2 3">
    <name type="scientific">Araneus ventricosus</name>
    <name type="common">Orbweaver spider</name>
    <name type="synonym">Epeira ventricosa</name>
    <dbReference type="NCBI Taxonomy" id="182803"/>
    <lineage>
        <taxon>Eukaryota</taxon>
        <taxon>Metazoa</taxon>
        <taxon>Ecdysozoa</taxon>
        <taxon>Arthropoda</taxon>
        <taxon>Chelicerata</taxon>
        <taxon>Arachnida</taxon>
        <taxon>Araneae</taxon>
        <taxon>Araneomorphae</taxon>
        <taxon>Entelegynae</taxon>
        <taxon>Araneoidea</taxon>
        <taxon>Araneidae</taxon>
        <taxon>Araneus</taxon>
    </lineage>
</organism>
<evidence type="ECO:0000256" key="1">
    <source>
        <dbReference type="SAM" id="MobiDB-lite"/>
    </source>
</evidence>
<comment type="caution">
    <text evidence="2">The sequence shown here is derived from an EMBL/GenBank/DDBJ whole genome shotgun (WGS) entry which is preliminary data.</text>
</comment>
<dbReference type="EMBL" id="BGPR01015402">
    <property type="protein sequence ID" value="GBN69091.1"/>
    <property type="molecule type" value="Genomic_DNA"/>
</dbReference>
<feature type="compositionally biased region" description="Low complexity" evidence="1">
    <location>
        <begin position="83"/>
        <end position="100"/>
    </location>
</feature>
<feature type="region of interest" description="Disordered" evidence="1">
    <location>
        <begin position="55"/>
        <end position="100"/>
    </location>
</feature>
<protein>
    <submittedName>
        <fullName evidence="2">Uncharacterized protein</fullName>
    </submittedName>
</protein>
<evidence type="ECO:0000313" key="2">
    <source>
        <dbReference type="EMBL" id="GBN69091.1"/>
    </source>
</evidence>
<name>A0A4Y2R0J5_ARAVE</name>
<reference evidence="2 3" key="1">
    <citation type="journal article" date="2019" name="Sci. Rep.">
        <title>Orb-weaving spider Araneus ventricosus genome elucidates the spidroin gene catalogue.</title>
        <authorList>
            <person name="Kono N."/>
            <person name="Nakamura H."/>
            <person name="Ohtoshi R."/>
            <person name="Moran D.A.P."/>
            <person name="Shinohara A."/>
            <person name="Yoshida Y."/>
            <person name="Fujiwara M."/>
            <person name="Mori M."/>
            <person name="Tomita M."/>
            <person name="Arakawa K."/>
        </authorList>
    </citation>
    <scope>NUCLEOTIDE SEQUENCE [LARGE SCALE GENOMIC DNA]</scope>
</reference>
<dbReference type="AlphaFoldDB" id="A0A4Y2R0J5"/>
<keyword evidence="3" id="KW-1185">Reference proteome</keyword>
<sequence>MVGLRNHYWPETTHPVYHRELALPILSFPTRKTPGQLLCLWRTWHASSLCHQVPPHALLPPQVSSRPAHRSLDEINNQPPPANKQNNRPPQLYQQPRRPT</sequence>
<accession>A0A4Y2R0J5</accession>
<evidence type="ECO:0000313" key="3">
    <source>
        <dbReference type="Proteomes" id="UP000499080"/>
    </source>
</evidence>